<dbReference type="AlphaFoldDB" id="A0A5B7DYQ3"/>
<proteinExistence type="predicted"/>
<organism evidence="2 3">
    <name type="scientific">Portunus trituberculatus</name>
    <name type="common">Swimming crab</name>
    <name type="synonym">Neptunus trituberculatus</name>
    <dbReference type="NCBI Taxonomy" id="210409"/>
    <lineage>
        <taxon>Eukaryota</taxon>
        <taxon>Metazoa</taxon>
        <taxon>Ecdysozoa</taxon>
        <taxon>Arthropoda</taxon>
        <taxon>Crustacea</taxon>
        <taxon>Multicrustacea</taxon>
        <taxon>Malacostraca</taxon>
        <taxon>Eumalacostraca</taxon>
        <taxon>Eucarida</taxon>
        <taxon>Decapoda</taxon>
        <taxon>Pleocyemata</taxon>
        <taxon>Brachyura</taxon>
        <taxon>Eubrachyura</taxon>
        <taxon>Portunoidea</taxon>
        <taxon>Portunidae</taxon>
        <taxon>Portuninae</taxon>
        <taxon>Portunus</taxon>
    </lineage>
</organism>
<evidence type="ECO:0000313" key="2">
    <source>
        <dbReference type="EMBL" id="MPC26842.1"/>
    </source>
</evidence>
<feature type="region of interest" description="Disordered" evidence="1">
    <location>
        <begin position="1"/>
        <end position="28"/>
    </location>
</feature>
<comment type="caution">
    <text evidence="2">The sequence shown here is derived from an EMBL/GenBank/DDBJ whole genome shotgun (WGS) entry which is preliminary data.</text>
</comment>
<name>A0A5B7DYQ3_PORTR</name>
<dbReference type="Proteomes" id="UP000324222">
    <property type="component" value="Unassembled WGS sequence"/>
</dbReference>
<evidence type="ECO:0000313" key="3">
    <source>
        <dbReference type="Proteomes" id="UP000324222"/>
    </source>
</evidence>
<evidence type="ECO:0000256" key="1">
    <source>
        <dbReference type="SAM" id="MobiDB-lite"/>
    </source>
</evidence>
<accession>A0A5B7DYQ3</accession>
<keyword evidence="3" id="KW-1185">Reference proteome</keyword>
<sequence length="62" mass="6566">MTPAPHKNTKTKRSKGAELQGEGVNQGEIGVKGIRASNTADAILSTTTDKLPCLVEQSYPAR</sequence>
<gene>
    <name evidence="2" type="ORF">E2C01_019993</name>
</gene>
<dbReference type="EMBL" id="VSRR010001660">
    <property type="protein sequence ID" value="MPC26842.1"/>
    <property type="molecule type" value="Genomic_DNA"/>
</dbReference>
<reference evidence="2 3" key="1">
    <citation type="submission" date="2019-05" db="EMBL/GenBank/DDBJ databases">
        <title>Another draft genome of Portunus trituberculatus and its Hox gene families provides insights of decapod evolution.</title>
        <authorList>
            <person name="Jeong J.-H."/>
            <person name="Song I."/>
            <person name="Kim S."/>
            <person name="Choi T."/>
            <person name="Kim D."/>
            <person name="Ryu S."/>
            <person name="Kim W."/>
        </authorList>
    </citation>
    <scope>NUCLEOTIDE SEQUENCE [LARGE SCALE GENOMIC DNA]</scope>
    <source>
        <tissue evidence="2">Muscle</tissue>
    </source>
</reference>
<protein>
    <submittedName>
        <fullName evidence="2">Uncharacterized protein</fullName>
    </submittedName>
</protein>